<dbReference type="Proteomes" id="UP001381693">
    <property type="component" value="Unassembled WGS sequence"/>
</dbReference>
<evidence type="ECO:0000256" key="4">
    <source>
        <dbReference type="ARBA" id="ARBA00022833"/>
    </source>
</evidence>
<keyword evidence="3 5" id="KW-0863">Zinc-finger</keyword>
<dbReference type="PROSITE" id="PS50157">
    <property type="entry name" value="ZINC_FINGER_C2H2_2"/>
    <property type="match status" value="2"/>
</dbReference>
<comment type="caution">
    <text evidence="8">The sequence shown here is derived from an EMBL/GenBank/DDBJ whole genome shotgun (WGS) entry which is preliminary data.</text>
</comment>
<dbReference type="PROSITE" id="PS00028">
    <property type="entry name" value="ZINC_FINGER_C2H2_1"/>
    <property type="match status" value="2"/>
</dbReference>
<evidence type="ECO:0000259" key="7">
    <source>
        <dbReference type="PROSITE" id="PS50157"/>
    </source>
</evidence>
<feature type="domain" description="C2H2-type" evidence="7">
    <location>
        <begin position="459"/>
        <end position="486"/>
    </location>
</feature>
<evidence type="ECO:0000256" key="1">
    <source>
        <dbReference type="ARBA" id="ARBA00022723"/>
    </source>
</evidence>
<gene>
    <name evidence="8" type="ORF">SK128_022365</name>
</gene>
<evidence type="ECO:0000256" key="2">
    <source>
        <dbReference type="ARBA" id="ARBA00022737"/>
    </source>
</evidence>
<dbReference type="GO" id="GO:0005634">
    <property type="term" value="C:nucleus"/>
    <property type="evidence" value="ECO:0007669"/>
    <property type="project" value="TreeGrafter"/>
</dbReference>
<dbReference type="GO" id="GO:0000981">
    <property type="term" value="F:DNA-binding transcription factor activity, RNA polymerase II-specific"/>
    <property type="evidence" value="ECO:0007669"/>
    <property type="project" value="TreeGrafter"/>
</dbReference>
<dbReference type="EMBL" id="JAXCGZ010019150">
    <property type="protein sequence ID" value="KAK7066527.1"/>
    <property type="molecule type" value="Genomic_DNA"/>
</dbReference>
<feature type="region of interest" description="Disordered" evidence="6">
    <location>
        <begin position="1"/>
        <end position="26"/>
    </location>
</feature>
<feature type="compositionally biased region" description="Polar residues" evidence="6">
    <location>
        <begin position="653"/>
        <end position="663"/>
    </location>
</feature>
<feature type="region of interest" description="Disordered" evidence="6">
    <location>
        <begin position="651"/>
        <end position="695"/>
    </location>
</feature>
<feature type="region of interest" description="Disordered" evidence="6">
    <location>
        <begin position="114"/>
        <end position="144"/>
    </location>
</feature>
<accession>A0AAN8WK41</accession>
<feature type="compositionally biased region" description="Basic residues" evidence="6">
    <location>
        <begin position="216"/>
        <end position="225"/>
    </location>
</feature>
<keyword evidence="2" id="KW-0677">Repeat</keyword>
<sequence>MEYFMQSTEHFESQSDNMRNPARRSAQLVKSKVENSFENESVFRPKRPKNLRKIKYRNEPSVSSLLDSDNPYVSINGRADVEVKFTEEQDSSPNCSPSDHEGRNIIGVECTYQTSGSEKDQSLSEFDSDSSRSSSSQNCKKTPMWRKAKNIKQRPQYRVSGFLEDFAEFIDNRKETEECHGRFLSSVLESTVNGSIINVARSVNSRSSSSQNSKEKTKRRKVKNVNRRPQYQLSGFLEDFTEFIDDGKEAAECHGRYLSSVLESTVNGSIIRGARRVYTPRRTTKELRSRVALAIESETADKDPLKALDDLGLKNVMHQYKCSNCEEISKDRVDIESHISEKTHTEAVVLVLLGDKAQGKKCSICNTRFKRKEYFRHIREKHANVFPLRCGYCVFQGQDYNQLRHHIQKKHKTSDFKIIETMTTFNRKRIPDENGASSELEPSQSDEIEDEDDFDVSEFNCPLCGHMLKSLQGLKRHVMRHSSQKIKCIMCDYIANFPSDMRYHFHRRHPKKRPEWKKISLSLKRSDIMVKDINPLLRKVIDMYGVRKPKEKKTWVRQYKCPHCDYICNFNSSYNRHLRIHEGSKPYKCVYCDFHGREIYVVRRHCLKEHKGKAVKYILDKDFKVPYRYAKKNVNSANSEDMVNVEMEKVRNPSLSSKTVSSNMEKERLPSRYSAKTSQSRKCKNNDSTDDTQQAVLSEDGMQLDKTVCKSGRGRRTRRVPRRFSEYLKGMPLIKVEEQDLGRLELEKEETLHGDNENVSKPSGQLVSAFNEHCFNSSSEIDNVCKSVDVSQRKEKELLSEVHDSLDEVCDSIPVLVLRDEPGNEVISYSVSCDTLPKPQKVTVKTSKYPETAEDLCGGMKSNKANEYDMQTVNTNTSLAAEPECVIPHIKLISVSDEATSISEKPLVMHLYADGYCTPKEYIIYNDSEIAGKSMTCHQASKPIGDDSHLEVSMICDVTGIPLGIPSKDKPTRSVCNALNFRKSKGHNVRLGYQNSSKGADVVENREKNRTEEVSTSVSTTGHKSSLHTPILTAANTHPQRDCISSIPRVKMRDWLGLDYNNSDYFSLQKVRTMMKKSKGGRVKCVVCGISTTLRAFYKHAKKHFNIKPFKCGYCSYRSIEKSKIRVHNAFCHPGNPWMILKLTPQSACTKEFTEESVSSENYLPQVKHESQTDLGINGRLDAKSNCNAPIEKVLNKNMLHENSEVKHPSPTDGLDVKSAFQDFVFHCPICKKILKHHTSSIKRHLCSHYGYKPYMCGYCSYTAIKPGEIRAHHVKHVDISFPKIESSGVPMPPALAKYLEVLKIQHRGSKEPCKNQKIPNHLSLEQSQNKDTDIMHQKFEPGHKDLAIVCLNLKNESRQVLESCPSQQSLLPGELHLKSPYNLGALDSE</sequence>
<dbReference type="Gene3D" id="3.30.160.60">
    <property type="entry name" value="Classic Zinc Finger"/>
    <property type="match status" value="5"/>
</dbReference>
<dbReference type="SUPFAM" id="SSF57667">
    <property type="entry name" value="beta-beta-alpha zinc fingers"/>
    <property type="match status" value="1"/>
</dbReference>
<organism evidence="8 9">
    <name type="scientific">Halocaridina rubra</name>
    <name type="common">Hawaiian red shrimp</name>
    <dbReference type="NCBI Taxonomy" id="373956"/>
    <lineage>
        <taxon>Eukaryota</taxon>
        <taxon>Metazoa</taxon>
        <taxon>Ecdysozoa</taxon>
        <taxon>Arthropoda</taxon>
        <taxon>Crustacea</taxon>
        <taxon>Multicrustacea</taxon>
        <taxon>Malacostraca</taxon>
        <taxon>Eumalacostraca</taxon>
        <taxon>Eucarida</taxon>
        <taxon>Decapoda</taxon>
        <taxon>Pleocyemata</taxon>
        <taxon>Caridea</taxon>
        <taxon>Atyoidea</taxon>
        <taxon>Atyidae</taxon>
        <taxon>Halocaridina</taxon>
    </lineage>
</organism>
<feature type="compositionally biased region" description="Low complexity" evidence="6">
    <location>
        <begin position="203"/>
        <end position="212"/>
    </location>
</feature>
<name>A0AAN8WK41_HALRR</name>
<dbReference type="InterPro" id="IPR036236">
    <property type="entry name" value="Znf_C2H2_sf"/>
</dbReference>
<feature type="region of interest" description="Disordered" evidence="6">
    <location>
        <begin position="427"/>
        <end position="450"/>
    </location>
</feature>
<proteinExistence type="predicted"/>
<evidence type="ECO:0000256" key="6">
    <source>
        <dbReference type="SAM" id="MobiDB-lite"/>
    </source>
</evidence>
<reference evidence="8 9" key="1">
    <citation type="submission" date="2023-11" db="EMBL/GenBank/DDBJ databases">
        <title>Halocaridina rubra genome assembly.</title>
        <authorList>
            <person name="Smith C."/>
        </authorList>
    </citation>
    <scope>NUCLEOTIDE SEQUENCE [LARGE SCALE GENOMIC DNA]</scope>
    <source>
        <strain evidence="8">EP-1</strain>
        <tissue evidence="8">Whole</tissue>
    </source>
</reference>
<dbReference type="GO" id="GO:0008270">
    <property type="term" value="F:zinc ion binding"/>
    <property type="evidence" value="ECO:0007669"/>
    <property type="project" value="UniProtKB-KW"/>
</dbReference>
<dbReference type="SMART" id="SM00355">
    <property type="entry name" value="ZnF_C2H2"/>
    <property type="match status" value="11"/>
</dbReference>
<evidence type="ECO:0000313" key="9">
    <source>
        <dbReference type="Proteomes" id="UP001381693"/>
    </source>
</evidence>
<keyword evidence="9" id="KW-1185">Reference proteome</keyword>
<feature type="compositionally biased region" description="Polar residues" evidence="6">
    <location>
        <begin position="1"/>
        <end position="18"/>
    </location>
</feature>
<protein>
    <recommendedName>
        <fullName evidence="7">C2H2-type domain-containing protein</fullName>
    </recommendedName>
</protein>
<feature type="compositionally biased region" description="Basic and acidic residues" evidence="6">
    <location>
        <begin position="1003"/>
        <end position="1013"/>
    </location>
</feature>
<dbReference type="InterPro" id="IPR013087">
    <property type="entry name" value="Znf_C2H2_type"/>
</dbReference>
<dbReference type="GO" id="GO:0000977">
    <property type="term" value="F:RNA polymerase II transcription regulatory region sequence-specific DNA binding"/>
    <property type="evidence" value="ECO:0007669"/>
    <property type="project" value="TreeGrafter"/>
</dbReference>
<evidence type="ECO:0000313" key="8">
    <source>
        <dbReference type="EMBL" id="KAK7066527.1"/>
    </source>
</evidence>
<dbReference type="PANTHER" id="PTHR24379:SF121">
    <property type="entry name" value="C2H2-TYPE DOMAIN-CONTAINING PROTEIN"/>
    <property type="match status" value="1"/>
</dbReference>
<feature type="region of interest" description="Disordered" evidence="6">
    <location>
        <begin position="203"/>
        <end position="225"/>
    </location>
</feature>
<keyword evidence="4" id="KW-0862">Zinc</keyword>
<keyword evidence="1" id="KW-0479">Metal-binding</keyword>
<dbReference type="PANTHER" id="PTHR24379">
    <property type="entry name" value="KRAB AND ZINC FINGER DOMAIN-CONTAINING"/>
    <property type="match status" value="1"/>
</dbReference>
<feature type="region of interest" description="Disordered" evidence="6">
    <location>
        <begin position="1003"/>
        <end position="1025"/>
    </location>
</feature>
<evidence type="ECO:0000256" key="3">
    <source>
        <dbReference type="ARBA" id="ARBA00022771"/>
    </source>
</evidence>
<evidence type="ECO:0000256" key="5">
    <source>
        <dbReference type="PROSITE-ProRule" id="PRU00042"/>
    </source>
</evidence>
<feature type="domain" description="C2H2-type" evidence="7">
    <location>
        <begin position="559"/>
        <end position="586"/>
    </location>
</feature>